<comment type="caution">
    <text evidence="4">The sequence shown here is derived from an EMBL/GenBank/DDBJ whole genome shotgun (WGS) entry which is preliminary data.</text>
</comment>
<dbReference type="Pfam" id="PF02735">
    <property type="entry name" value="Ku"/>
    <property type="match status" value="1"/>
</dbReference>
<feature type="domain" description="Ku" evidence="3">
    <location>
        <begin position="52"/>
        <end position="181"/>
    </location>
</feature>
<keyword evidence="1 2" id="KW-0238">DNA-binding</keyword>
<dbReference type="GO" id="GO:0006310">
    <property type="term" value="P:DNA recombination"/>
    <property type="evidence" value="ECO:0007669"/>
    <property type="project" value="UniProtKB-KW"/>
</dbReference>
<comment type="function">
    <text evidence="2">With LigD forms a non-homologous end joining (NHEJ) DNA repair enzyme, which repairs dsDNA breaks with reduced fidelity. Binds linear dsDNA with 5'- and 3'- overhangs but not closed circular dsDNA nor ssDNA. Recruits and stimulates the ligase activity of LigD.</text>
</comment>
<evidence type="ECO:0000313" key="4">
    <source>
        <dbReference type="EMBL" id="HDD35820.1"/>
    </source>
</evidence>
<dbReference type="HAMAP" id="MF_01875">
    <property type="entry name" value="Prokaryotic_Ku"/>
    <property type="match status" value="1"/>
</dbReference>
<dbReference type="EMBL" id="DQWQ01000152">
    <property type="protein sequence ID" value="HDD35820.1"/>
    <property type="molecule type" value="Genomic_DNA"/>
</dbReference>
<dbReference type="GO" id="GO:0006303">
    <property type="term" value="P:double-strand break repair via nonhomologous end joining"/>
    <property type="evidence" value="ECO:0007669"/>
    <property type="project" value="UniProtKB-UniRule"/>
</dbReference>
<comment type="similarity">
    <text evidence="2">Belongs to the prokaryotic Ku family.</text>
</comment>
<dbReference type="PANTHER" id="PTHR41251">
    <property type="entry name" value="NON-HOMOLOGOUS END JOINING PROTEIN KU"/>
    <property type="match status" value="1"/>
</dbReference>
<dbReference type="InterPro" id="IPR009187">
    <property type="entry name" value="Prok_Ku"/>
</dbReference>
<keyword evidence="2" id="KW-0234">DNA repair</keyword>
<reference evidence="4" key="1">
    <citation type="journal article" date="2020" name="mSystems">
        <title>Genome- and Community-Level Interaction Insights into Carbon Utilization and Element Cycling Functions of Hydrothermarchaeota in Hydrothermal Sediment.</title>
        <authorList>
            <person name="Zhou Z."/>
            <person name="Liu Y."/>
            <person name="Xu W."/>
            <person name="Pan J."/>
            <person name="Luo Z.H."/>
            <person name="Li M."/>
        </authorList>
    </citation>
    <scope>NUCLEOTIDE SEQUENCE [LARGE SCALE GENOMIC DNA]</scope>
    <source>
        <strain evidence="4">HyVt-113</strain>
    </source>
</reference>
<name>A0A7V0IB00_DESA2</name>
<accession>A0A7V0IB00</accession>
<gene>
    <name evidence="2" type="primary">ku</name>
    <name evidence="4" type="ORF">ENF30_03355</name>
</gene>
<evidence type="ECO:0000259" key="3">
    <source>
        <dbReference type="SMART" id="SM00559"/>
    </source>
</evidence>
<dbReference type="Proteomes" id="UP000885706">
    <property type="component" value="Unassembled WGS sequence"/>
</dbReference>
<dbReference type="SUPFAM" id="SSF100939">
    <property type="entry name" value="SPOC domain-like"/>
    <property type="match status" value="1"/>
</dbReference>
<dbReference type="InterPro" id="IPR006164">
    <property type="entry name" value="DNA_bd_Ku70/Ku80"/>
</dbReference>
<organism evidence="4">
    <name type="scientific">Desulfofervidus auxilii</name>
    <dbReference type="NCBI Taxonomy" id="1621989"/>
    <lineage>
        <taxon>Bacteria</taxon>
        <taxon>Pseudomonadati</taxon>
        <taxon>Thermodesulfobacteriota</taxon>
        <taxon>Candidatus Desulfofervidia</taxon>
        <taxon>Candidatus Desulfofervidales</taxon>
        <taxon>Candidatus Desulfofervidaceae</taxon>
        <taxon>Candidatus Desulfofervidus</taxon>
    </lineage>
</organism>
<dbReference type="PANTHER" id="PTHR41251:SF1">
    <property type="entry name" value="NON-HOMOLOGOUS END JOINING PROTEIN KU"/>
    <property type="match status" value="1"/>
</dbReference>
<dbReference type="Gene3D" id="2.40.290.10">
    <property type="match status" value="1"/>
</dbReference>
<evidence type="ECO:0000256" key="1">
    <source>
        <dbReference type="ARBA" id="ARBA00023125"/>
    </source>
</evidence>
<comment type="subunit">
    <text evidence="2">Homodimer. Interacts with LigD.</text>
</comment>
<sequence length="281" mass="32406">MKAIWKGHLKCGLVLIPIKMYHAVSPKTIHFNLLHKDCLGRVKLEKVCSKCGKRLEPEDIVRAYPYGKDRYIIVTDEDLEKVKKESTDAIEIIQFVDEAEIHPIYYSKSHYLAPDGEAGLEAFVLFYQAMLKTKKVALAKIVMRNKEHLMVLKPYNGAMMAFTLYYYQEIQSLKGIEIVDELKKVKVEKKALEMAKLLIQNLSGHFEPDKLHDEYTETLMSIIKAKAEGEEVKIVAKEEKEKVINLMDALQKSIETTERLPKKEMVVAGRRKKAQRLRKKA</sequence>
<dbReference type="GO" id="GO:0003690">
    <property type="term" value="F:double-stranded DNA binding"/>
    <property type="evidence" value="ECO:0007669"/>
    <property type="project" value="UniProtKB-UniRule"/>
</dbReference>
<proteinExistence type="inferred from homology"/>
<dbReference type="PIRSF" id="PIRSF006493">
    <property type="entry name" value="Prok_Ku"/>
    <property type="match status" value="1"/>
</dbReference>
<dbReference type="CDD" id="cd00789">
    <property type="entry name" value="KU_like"/>
    <property type="match status" value="1"/>
</dbReference>
<dbReference type="AlphaFoldDB" id="A0A7V0IB00"/>
<dbReference type="SMART" id="SM00559">
    <property type="entry name" value="Ku78"/>
    <property type="match status" value="1"/>
</dbReference>
<dbReference type="InterPro" id="IPR016194">
    <property type="entry name" value="SPOC-like_C_dom_sf"/>
</dbReference>
<evidence type="ECO:0000256" key="2">
    <source>
        <dbReference type="HAMAP-Rule" id="MF_01875"/>
    </source>
</evidence>
<dbReference type="NCBIfam" id="TIGR02772">
    <property type="entry name" value="Ku_bact"/>
    <property type="match status" value="1"/>
</dbReference>
<protein>
    <recommendedName>
        <fullName evidence="2">Non-homologous end joining protein Ku</fullName>
    </recommendedName>
</protein>
<keyword evidence="2" id="KW-0227">DNA damage</keyword>
<keyword evidence="2" id="KW-0233">DNA recombination</keyword>